<dbReference type="AlphaFoldDB" id="A0A2P2QWQ2"/>
<accession>A0A2P2QWQ2</accession>
<proteinExistence type="predicted"/>
<organism evidence="1">
    <name type="scientific">Rhizophora mucronata</name>
    <name type="common">Asiatic mangrove</name>
    <dbReference type="NCBI Taxonomy" id="61149"/>
    <lineage>
        <taxon>Eukaryota</taxon>
        <taxon>Viridiplantae</taxon>
        <taxon>Streptophyta</taxon>
        <taxon>Embryophyta</taxon>
        <taxon>Tracheophyta</taxon>
        <taxon>Spermatophyta</taxon>
        <taxon>Magnoliopsida</taxon>
        <taxon>eudicotyledons</taxon>
        <taxon>Gunneridae</taxon>
        <taxon>Pentapetalae</taxon>
        <taxon>rosids</taxon>
        <taxon>fabids</taxon>
        <taxon>Malpighiales</taxon>
        <taxon>Rhizophoraceae</taxon>
        <taxon>Rhizophora</taxon>
    </lineage>
</organism>
<reference evidence="1" key="1">
    <citation type="submission" date="2018-02" db="EMBL/GenBank/DDBJ databases">
        <title>Rhizophora mucronata_Transcriptome.</title>
        <authorList>
            <person name="Meera S.P."/>
            <person name="Sreeshan A."/>
            <person name="Augustine A."/>
        </authorList>
    </citation>
    <scope>NUCLEOTIDE SEQUENCE</scope>
    <source>
        <tissue evidence="1">Leaf</tissue>
    </source>
</reference>
<evidence type="ECO:0000313" key="1">
    <source>
        <dbReference type="EMBL" id="MBX71436.1"/>
    </source>
</evidence>
<dbReference type="EMBL" id="GGEC01090952">
    <property type="protein sequence ID" value="MBX71436.1"/>
    <property type="molecule type" value="Transcribed_RNA"/>
</dbReference>
<protein>
    <submittedName>
        <fullName evidence="1">Uncharacterized protein</fullName>
    </submittedName>
</protein>
<name>A0A2P2QWQ2_RHIMU</name>
<sequence>MGASGGEHPSPPSSPFPFFANTLNLVSRAQLFMVM</sequence>